<accession>A0A6A3YGF0</accession>
<evidence type="ECO:0000313" key="2">
    <source>
        <dbReference type="EMBL" id="KAE9217049.1"/>
    </source>
</evidence>
<evidence type="ECO:0000256" key="1">
    <source>
        <dbReference type="SAM" id="Coils"/>
    </source>
</evidence>
<feature type="coiled-coil region" evidence="1">
    <location>
        <begin position="312"/>
        <end position="346"/>
    </location>
</feature>
<keyword evidence="1" id="KW-0175">Coiled coil</keyword>
<keyword evidence="3" id="KW-1185">Reference proteome</keyword>
<dbReference type="EMBL" id="QXGB01000384">
    <property type="protein sequence ID" value="KAE9217049.1"/>
    <property type="molecule type" value="Genomic_DNA"/>
</dbReference>
<name>A0A6A3YGF0_9STRA</name>
<reference evidence="2 3" key="1">
    <citation type="submission" date="2018-08" db="EMBL/GenBank/DDBJ databases">
        <title>Genomic investigation of the strawberry pathogen Phytophthora fragariae indicates pathogenicity is determined by transcriptional variation in three key races.</title>
        <authorList>
            <person name="Adams T.M."/>
            <person name="Armitage A.D."/>
            <person name="Sobczyk M.K."/>
            <person name="Bates H.J."/>
            <person name="Dunwell J.M."/>
            <person name="Nellist C.F."/>
            <person name="Harrison R.J."/>
        </authorList>
    </citation>
    <scope>NUCLEOTIDE SEQUENCE [LARGE SCALE GENOMIC DNA]</scope>
    <source>
        <strain evidence="2 3">NOV-27</strain>
    </source>
</reference>
<evidence type="ECO:0000313" key="3">
    <source>
        <dbReference type="Proteomes" id="UP000433483"/>
    </source>
</evidence>
<feature type="coiled-coil region" evidence="1">
    <location>
        <begin position="209"/>
        <end position="243"/>
    </location>
</feature>
<protein>
    <submittedName>
        <fullName evidence="2">Uncharacterized protein</fullName>
    </submittedName>
</protein>
<organism evidence="2 3">
    <name type="scientific">Phytophthora fragariae</name>
    <dbReference type="NCBI Taxonomy" id="53985"/>
    <lineage>
        <taxon>Eukaryota</taxon>
        <taxon>Sar</taxon>
        <taxon>Stramenopiles</taxon>
        <taxon>Oomycota</taxon>
        <taxon>Peronosporomycetes</taxon>
        <taxon>Peronosporales</taxon>
        <taxon>Peronosporaceae</taxon>
        <taxon>Phytophthora</taxon>
    </lineage>
</organism>
<dbReference type="Gene3D" id="1.20.5.340">
    <property type="match status" value="1"/>
</dbReference>
<dbReference type="AlphaFoldDB" id="A0A6A3YGF0"/>
<gene>
    <name evidence="2" type="ORF">PF005_g8819</name>
</gene>
<dbReference type="Proteomes" id="UP000433483">
    <property type="component" value="Unassembled WGS sequence"/>
</dbReference>
<sequence length="580" mass="66977">MVTWFPFGFRAPFRIPHSSGKKMEKPRVDEASARAMLMGDDIGELRKYIVEMMHAEMELMESIKLNERNVARVSARIKHFKELITQERTRYKALKSVLAEDANELQILEEKQIVAEASHRQFQDAVTQRESEVQVLRARFQQQRAAMLSLRHQITESTAQLKNLSLSIQTVEMETHNISTALDECTEPAEQRAARQKFRSKIRYTQQFIAQMMEETSQLVEKRTKLEAEVLQCEQEAHKLRESVFCKEKEAEVLFNRLREDTFRVIRENGKIEGKLKAKRRKFRLKTKNEISSLKRRISFITSELERGQMTNEDALSIVDALSAKREALEDRLSGRNEQLAAVESAIAKLSSSVSAIGRGEGSFDTTRLQEELGKKRDDARSAQNKLQEKQNLLKVLEEDHTQLNTAFEDLSAQIVAAKNTTEGLDSEITSLAKDIELQEEKVRSLNAAVGDAQKKIAVLKSEYQEYQRKSKSTIKMQTKLRRERDSLQEQEKEMALQLRQVENLSRLLGEGIKHGTEYASRFNESVGLSEDKQKRIEFELRLQELSLQQQCAQEEAKFQAEVAIWDDKIKRVERQLRSL</sequence>
<comment type="caution">
    <text evidence="2">The sequence shown here is derived from an EMBL/GenBank/DDBJ whole genome shotgun (WGS) entry which is preliminary data.</text>
</comment>
<proteinExistence type="predicted"/>
<feature type="coiled-coil region" evidence="1">
    <location>
        <begin position="370"/>
        <end position="508"/>
    </location>
</feature>
<dbReference type="OrthoDB" id="125270at2759"/>